<dbReference type="InterPro" id="IPR006683">
    <property type="entry name" value="Thioestr_dom"/>
</dbReference>
<dbReference type="GO" id="GO:0006637">
    <property type="term" value="P:acyl-CoA metabolic process"/>
    <property type="evidence" value="ECO:0007669"/>
    <property type="project" value="TreeGrafter"/>
</dbReference>
<dbReference type="Pfam" id="PF03061">
    <property type="entry name" value="4HBT"/>
    <property type="match status" value="1"/>
</dbReference>
<dbReference type="InterPro" id="IPR033120">
    <property type="entry name" value="HOTDOG_ACOT"/>
</dbReference>
<dbReference type="GO" id="GO:0052816">
    <property type="term" value="F:long-chain fatty acyl-CoA hydrolase activity"/>
    <property type="evidence" value="ECO:0007669"/>
    <property type="project" value="TreeGrafter"/>
</dbReference>
<organism evidence="5 6">
    <name type="scientific">Candidatus Danuiimicrobium aquiferis</name>
    <dbReference type="NCBI Taxonomy" id="1801832"/>
    <lineage>
        <taxon>Bacteria</taxon>
        <taxon>Pseudomonadati</taxon>
        <taxon>Candidatus Omnitrophota</taxon>
        <taxon>Candidatus Danuiimicrobium</taxon>
    </lineage>
</organism>
<gene>
    <name evidence="5" type="ORF">A3G33_05980</name>
</gene>
<dbReference type="GO" id="GO:0005737">
    <property type="term" value="C:cytoplasm"/>
    <property type="evidence" value="ECO:0007669"/>
    <property type="project" value="TreeGrafter"/>
</dbReference>
<accession>A0A1G1L2G7</accession>
<dbReference type="PANTHER" id="PTHR11049">
    <property type="entry name" value="ACYL COENZYME A THIOESTER HYDROLASE"/>
    <property type="match status" value="1"/>
</dbReference>
<evidence type="ECO:0000256" key="2">
    <source>
        <dbReference type="ARBA" id="ARBA00022801"/>
    </source>
</evidence>
<comment type="caution">
    <text evidence="5">The sequence shown here is derived from an EMBL/GenBank/DDBJ whole genome shotgun (WGS) entry which is preliminary data.</text>
</comment>
<evidence type="ECO:0000313" key="6">
    <source>
        <dbReference type="Proteomes" id="UP000178187"/>
    </source>
</evidence>
<evidence type="ECO:0000313" key="5">
    <source>
        <dbReference type="EMBL" id="OGW99337.1"/>
    </source>
</evidence>
<proteinExistence type="inferred from homology"/>
<dbReference type="PROSITE" id="PS51770">
    <property type="entry name" value="HOTDOG_ACOT"/>
    <property type="match status" value="1"/>
</dbReference>
<sequence length="154" mass="17157">MKAKTISESETILSEVMMPIHANHFGNVHGGTILRLVDEAAFVAATKHARKNVVMASMDHIVFRHPVNIGDILTLKARLCYVGSSSMEVEVDIETERLKEGKILDVGSAYLTMVALDERGRAVKVPRLVLKSAKEKLKSKEALARRKRRLLKLI</sequence>
<dbReference type="CDD" id="cd03442">
    <property type="entry name" value="BFIT_BACH"/>
    <property type="match status" value="1"/>
</dbReference>
<feature type="domain" description="HotDog ACOT-type" evidence="4">
    <location>
        <begin position="7"/>
        <end position="119"/>
    </location>
</feature>
<evidence type="ECO:0000256" key="3">
    <source>
        <dbReference type="PROSITE-ProRule" id="PRU01106"/>
    </source>
</evidence>
<dbReference type="Gene3D" id="3.10.129.10">
    <property type="entry name" value="Hotdog Thioesterase"/>
    <property type="match status" value="1"/>
</dbReference>
<dbReference type="EMBL" id="MHFR01000009">
    <property type="protein sequence ID" value="OGW99337.1"/>
    <property type="molecule type" value="Genomic_DNA"/>
</dbReference>
<reference evidence="5 6" key="1">
    <citation type="journal article" date="2016" name="Nat. Commun.">
        <title>Thousands of microbial genomes shed light on interconnected biogeochemical processes in an aquifer system.</title>
        <authorList>
            <person name="Anantharaman K."/>
            <person name="Brown C.T."/>
            <person name="Hug L.A."/>
            <person name="Sharon I."/>
            <person name="Castelle C.J."/>
            <person name="Probst A.J."/>
            <person name="Thomas B.C."/>
            <person name="Singh A."/>
            <person name="Wilkins M.J."/>
            <person name="Karaoz U."/>
            <person name="Brodie E.L."/>
            <person name="Williams K.H."/>
            <person name="Hubbard S.S."/>
            <person name="Banfield J.F."/>
        </authorList>
    </citation>
    <scope>NUCLEOTIDE SEQUENCE [LARGE SCALE GENOMIC DNA]</scope>
</reference>
<dbReference type="Proteomes" id="UP000178187">
    <property type="component" value="Unassembled WGS sequence"/>
</dbReference>
<protein>
    <recommendedName>
        <fullName evidence="4">HotDog ACOT-type domain-containing protein</fullName>
    </recommendedName>
</protein>
<comment type="similarity">
    <text evidence="1">Belongs to the acyl coenzyme A hydrolase family.</text>
</comment>
<keyword evidence="2 3" id="KW-0378">Hydrolase</keyword>
<dbReference type="InterPro" id="IPR029069">
    <property type="entry name" value="HotDog_dom_sf"/>
</dbReference>
<evidence type="ECO:0000256" key="1">
    <source>
        <dbReference type="ARBA" id="ARBA00010458"/>
    </source>
</evidence>
<evidence type="ECO:0000259" key="4">
    <source>
        <dbReference type="PROSITE" id="PS51770"/>
    </source>
</evidence>
<name>A0A1G1L2G7_9BACT</name>
<dbReference type="InterPro" id="IPR040170">
    <property type="entry name" value="Cytosol_ACT"/>
</dbReference>
<dbReference type="AlphaFoldDB" id="A0A1G1L2G7"/>
<dbReference type="SUPFAM" id="SSF54637">
    <property type="entry name" value="Thioesterase/thiol ester dehydrase-isomerase"/>
    <property type="match status" value="1"/>
</dbReference>